<dbReference type="RefSeq" id="WP_188666033.1">
    <property type="nucleotide sequence ID" value="NZ_BMHV01000020.1"/>
</dbReference>
<comment type="caution">
    <text evidence="1">The sequence shown here is derived from an EMBL/GenBank/DDBJ whole genome shotgun (WGS) entry which is preliminary data.</text>
</comment>
<evidence type="ECO:0000313" key="2">
    <source>
        <dbReference type="Proteomes" id="UP000632498"/>
    </source>
</evidence>
<accession>A0A917C467</accession>
<gene>
    <name evidence="1" type="ORF">GCM10011332_26160</name>
</gene>
<dbReference type="Proteomes" id="UP000632498">
    <property type="component" value="Unassembled WGS sequence"/>
</dbReference>
<organism evidence="1 2">
    <name type="scientific">Terasakiella brassicae</name>
    <dbReference type="NCBI Taxonomy" id="1634917"/>
    <lineage>
        <taxon>Bacteria</taxon>
        <taxon>Pseudomonadati</taxon>
        <taxon>Pseudomonadota</taxon>
        <taxon>Alphaproteobacteria</taxon>
        <taxon>Rhodospirillales</taxon>
        <taxon>Terasakiellaceae</taxon>
        <taxon>Terasakiella</taxon>
    </lineage>
</organism>
<sequence length="420" mass="47811">MGYAFSDFKAIEDQLNSVPGNLDVPEELVNKCWEERRKFISELVAKSDRQSTLTKLQILLDKSHAHEMFNDSGEDGQDDYALLKSAIADLGGNTSLRDSGADEPAFKVVGQARQIDPVVVLHDKYKEKEKQLQEMDEVLDTAFKALPKEAQLFWVTVEVKTYAQLETPDGAITLTPSGTGKFCNDTLKKLITEYKMKKPRFNQDVTEYLAYLEELQKNSQEVLLKAKLLREEYGYNKLNSKHDRLEKELGHIARLFENTLPTSVEGYRIKLHHALNMYDVTDRHGGYNQDFKQSLDDGSLLMRVMGDLDALVALDQMHANAGMVDQVASPLKSALDKYLEVGKRAKASDGKTDKELDRISEEQGHMVDEMNTHPELTTIYEKLELLLHRTETANPFEPLLLEDQRDLDLLRTIVKEMKSQ</sequence>
<reference evidence="1" key="1">
    <citation type="journal article" date="2014" name="Int. J. Syst. Evol. Microbiol.">
        <title>Complete genome sequence of Corynebacterium casei LMG S-19264T (=DSM 44701T), isolated from a smear-ripened cheese.</title>
        <authorList>
            <consortium name="US DOE Joint Genome Institute (JGI-PGF)"/>
            <person name="Walter F."/>
            <person name="Albersmeier A."/>
            <person name="Kalinowski J."/>
            <person name="Ruckert C."/>
        </authorList>
    </citation>
    <scope>NUCLEOTIDE SEQUENCE</scope>
    <source>
        <strain evidence="1">CGMCC 1.15254</strain>
    </source>
</reference>
<keyword evidence="2" id="KW-1185">Reference proteome</keyword>
<name>A0A917C467_9PROT</name>
<reference evidence="1" key="2">
    <citation type="submission" date="2020-09" db="EMBL/GenBank/DDBJ databases">
        <authorList>
            <person name="Sun Q."/>
            <person name="Zhou Y."/>
        </authorList>
    </citation>
    <scope>NUCLEOTIDE SEQUENCE</scope>
    <source>
        <strain evidence="1">CGMCC 1.15254</strain>
    </source>
</reference>
<dbReference type="AlphaFoldDB" id="A0A917C467"/>
<proteinExistence type="predicted"/>
<protein>
    <submittedName>
        <fullName evidence="1">Uncharacterized protein</fullName>
    </submittedName>
</protein>
<evidence type="ECO:0000313" key="1">
    <source>
        <dbReference type="EMBL" id="GGF70933.1"/>
    </source>
</evidence>
<dbReference type="EMBL" id="BMHV01000020">
    <property type="protein sequence ID" value="GGF70933.1"/>
    <property type="molecule type" value="Genomic_DNA"/>
</dbReference>